<organism evidence="1">
    <name type="scientific">Oikopleura dioica</name>
    <name type="common">Tunicate</name>
    <dbReference type="NCBI Taxonomy" id="34765"/>
    <lineage>
        <taxon>Eukaryota</taxon>
        <taxon>Metazoa</taxon>
        <taxon>Chordata</taxon>
        <taxon>Tunicata</taxon>
        <taxon>Appendicularia</taxon>
        <taxon>Copelata</taxon>
        <taxon>Oikopleuridae</taxon>
        <taxon>Oikopleura</taxon>
    </lineage>
</organism>
<accession>E4Z3G4</accession>
<dbReference type="Gene3D" id="3.40.50.300">
    <property type="entry name" value="P-loop containing nucleotide triphosphate hydrolases"/>
    <property type="match status" value="1"/>
</dbReference>
<reference evidence="1" key="1">
    <citation type="journal article" date="2010" name="Science">
        <title>Plasticity of animal genome architecture unmasked by rapid evolution of a pelagic tunicate.</title>
        <authorList>
            <person name="Denoeud F."/>
            <person name="Henriet S."/>
            <person name="Mungpakdee S."/>
            <person name="Aury J.M."/>
            <person name="Da Silva C."/>
            <person name="Brinkmann H."/>
            <person name="Mikhaleva J."/>
            <person name="Olsen L.C."/>
            <person name="Jubin C."/>
            <person name="Canestro C."/>
            <person name="Bouquet J.M."/>
            <person name="Danks G."/>
            <person name="Poulain J."/>
            <person name="Campsteijn C."/>
            <person name="Adamski M."/>
            <person name="Cross I."/>
            <person name="Yadetie F."/>
            <person name="Muffato M."/>
            <person name="Louis A."/>
            <person name="Butcher S."/>
            <person name="Tsagkogeorga G."/>
            <person name="Konrad A."/>
            <person name="Singh S."/>
            <person name="Jensen M.F."/>
            <person name="Cong E.H."/>
            <person name="Eikeseth-Otteraa H."/>
            <person name="Noel B."/>
            <person name="Anthouard V."/>
            <person name="Porcel B.M."/>
            <person name="Kachouri-Lafond R."/>
            <person name="Nishino A."/>
            <person name="Ugolini M."/>
            <person name="Chourrout P."/>
            <person name="Nishida H."/>
            <person name="Aasland R."/>
            <person name="Huzurbazar S."/>
            <person name="Westhof E."/>
            <person name="Delsuc F."/>
            <person name="Lehrach H."/>
            <person name="Reinhardt R."/>
            <person name="Weissenbach J."/>
            <person name="Roy S.W."/>
            <person name="Artiguenave F."/>
            <person name="Postlethwait J.H."/>
            <person name="Manak J.R."/>
            <person name="Thompson E.M."/>
            <person name="Jaillon O."/>
            <person name="Du Pasquier L."/>
            <person name="Boudinot P."/>
            <person name="Liberles D.A."/>
            <person name="Volff J.N."/>
            <person name="Philippe H."/>
            <person name="Lenhard B."/>
            <person name="Roest Crollius H."/>
            <person name="Wincker P."/>
            <person name="Chourrout D."/>
        </authorList>
    </citation>
    <scope>NUCLEOTIDE SEQUENCE [LARGE SCALE GENOMIC DNA]</scope>
</reference>
<evidence type="ECO:0000313" key="1">
    <source>
        <dbReference type="EMBL" id="CBY42242.1"/>
    </source>
</evidence>
<proteinExistence type="predicted"/>
<dbReference type="Proteomes" id="UP000011014">
    <property type="component" value="Unassembled WGS sequence"/>
</dbReference>
<dbReference type="AlphaFoldDB" id="E4Z3G4"/>
<dbReference type="InterPro" id="IPR027417">
    <property type="entry name" value="P-loop_NTPase"/>
</dbReference>
<name>E4Z3G4_OIKDI</name>
<evidence type="ECO:0008006" key="2">
    <source>
        <dbReference type="Google" id="ProtNLM"/>
    </source>
</evidence>
<protein>
    <recommendedName>
        <fullName evidence="2">SF4 helicase domain-containing protein</fullName>
    </recommendedName>
</protein>
<gene>
    <name evidence="1" type="ORF">GSOID_T00025915001</name>
</gene>
<dbReference type="EMBL" id="FN656980">
    <property type="protein sequence ID" value="CBY42242.1"/>
    <property type="molecule type" value="Genomic_DNA"/>
</dbReference>
<sequence length="236" mass="26221">MDATLGDIVTNELLICTSPLQSCRFALLARVQKAIEQGLHAKIISFMDFQSSWAKSAERCNFAKLSIVPMNAASSNQDNSKVSFVNGAALCAEGDVLENIEKLLWTFGKNDYIVLDGLDIVCSLYPDAETKNIQLKAFIDRLIDTERRLCVSLTPRKSEKEDEIFARYWAHNSDQVVILQNLKTGLASDVSGKLTVIRPEEDIKKEVLYKLGDRGVEIVTAGLISTSGRDDFSNLR</sequence>